<protein>
    <recommendedName>
        <fullName evidence="3">Sulfotransferase family protein</fullName>
    </recommendedName>
</protein>
<proteinExistence type="predicted"/>
<keyword evidence="2" id="KW-1185">Reference proteome</keyword>
<dbReference type="SUPFAM" id="SSF52540">
    <property type="entry name" value="P-loop containing nucleoside triphosphate hydrolases"/>
    <property type="match status" value="1"/>
</dbReference>
<dbReference type="Proteomes" id="UP000068382">
    <property type="component" value="Unassembled WGS sequence"/>
</dbReference>
<name>A0A132BVQ5_9RHOB</name>
<dbReference type="Gene3D" id="3.40.50.300">
    <property type="entry name" value="P-loop containing nucleotide triphosphate hydrolases"/>
    <property type="match status" value="1"/>
</dbReference>
<evidence type="ECO:0008006" key="3">
    <source>
        <dbReference type="Google" id="ProtNLM"/>
    </source>
</evidence>
<comment type="caution">
    <text evidence="1">The sequence shown here is derived from an EMBL/GenBank/DDBJ whole genome shotgun (WGS) entry which is preliminary data.</text>
</comment>
<evidence type="ECO:0000313" key="2">
    <source>
        <dbReference type="Proteomes" id="UP000068382"/>
    </source>
</evidence>
<dbReference type="AlphaFoldDB" id="A0A132BVQ5"/>
<dbReference type="RefSeq" id="WP_232367791.1">
    <property type="nucleotide sequence ID" value="NZ_LPUY01000075.1"/>
</dbReference>
<accession>A0A132BVQ5</accession>
<reference evidence="1 2" key="1">
    <citation type="submission" date="2015-12" db="EMBL/GenBank/DDBJ databases">
        <title>Genome sequence of the marine Rhodobacteraceae strain O3.65, Candidatus Tritonibacter horizontis.</title>
        <authorList>
            <person name="Poehlein A."/>
            <person name="Giebel H.A."/>
            <person name="Voget S."/>
            <person name="Brinkhoff T."/>
        </authorList>
    </citation>
    <scope>NUCLEOTIDE SEQUENCE [LARGE SCALE GENOMIC DNA]</scope>
    <source>
        <strain evidence="1 2">O3.65</strain>
    </source>
</reference>
<dbReference type="EMBL" id="LPUY01000075">
    <property type="protein sequence ID" value="KUP92468.1"/>
    <property type="molecule type" value="Genomic_DNA"/>
</dbReference>
<sequence length="211" mass="24251">MMLIFTSQALAYVAVPKTGTTAIQLALRPHADIVFKKAQKHLTARRFHRRIRPFVHETFGIRLESFAMLRDPEDHLRSWYKYRTRDEIRDKPEFAGHLSFDAFVNAVLSDDPPACAQIGSQMAMLTGRGGRILVDHLIAYERWDQLETFLVDRFQQRITFEPQNVSPFVTAELEPRTRARLQAARRAEVDLHARLMDAEGKLAPRTGQAPL</sequence>
<dbReference type="PATRIC" id="fig|1768241.3.peg.2900"/>
<gene>
    <name evidence="1" type="ORF">TRIHO_27730</name>
</gene>
<organism evidence="1 2">
    <name type="scientific">Tritonibacter horizontis</name>
    <dbReference type="NCBI Taxonomy" id="1768241"/>
    <lineage>
        <taxon>Bacteria</taxon>
        <taxon>Pseudomonadati</taxon>
        <taxon>Pseudomonadota</taxon>
        <taxon>Alphaproteobacteria</taxon>
        <taxon>Rhodobacterales</taxon>
        <taxon>Paracoccaceae</taxon>
        <taxon>Tritonibacter</taxon>
    </lineage>
</organism>
<dbReference type="InterPro" id="IPR027417">
    <property type="entry name" value="P-loop_NTPase"/>
</dbReference>
<evidence type="ECO:0000313" key="1">
    <source>
        <dbReference type="EMBL" id="KUP92468.1"/>
    </source>
</evidence>